<comment type="caution">
    <text evidence="2">The sequence shown here is derived from an EMBL/GenBank/DDBJ whole genome shotgun (WGS) entry which is preliminary data.</text>
</comment>
<reference evidence="3" key="1">
    <citation type="journal article" date="2019" name="Int. J. Syst. Evol. Microbiol.">
        <title>The Global Catalogue of Microorganisms (GCM) 10K type strain sequencing project: providing services to taxonomists for standard genome sequencing and annotation.</title>
        <authorList>
            <consortium name="The Broad Institute Genomics Platform"/>
            <consortium name="The Broad Institute Genome Sequencing Center for Infectious Disease"/>
            <person name="Wu L."/>
            <person name="Ma J."/>
        </authorList>
    </citation>
    <scope>NUCLEOTIDE SEQUENCE [LARGE SCALE GENOMIC DNA]</scope>
    <source>
        <strain evidence="3">TBRC 7912</strain>
    </source>
</reference>
<dbReference type="EMBL" id="JBHSBC010000056">
    <property type="protein sequence ID" value="MFC3986439.1"/>
    <property type="molecule type" value="Genomic_DNA"/>
</dbReference>
<gene>
    <name evidence="2" type="ORF">ACFOYY_40350</name>
</gene>
<name>A0ABV8FDN1_9ACTN</name>
<accession>A0ABV8FDN1</accession>
<evidence type="ECO:0000256" key="1">
    <source>
        <dbReference type="SAM" id="MobiDB-lite"/>
    </source>
</evidence>
<protein>
    <recommendedName>
        <fullName evidence="4">Head-to-tail stopper</fullName>
    </recommendedName>
</protein>
<evidence type="ECO:0000313" key="3">
    <source>
        <dbReference type="Proteomes" id="UP001595698"/>
    </source>
</evidence>
<dbReference type="Proteomes" id="UP001595698">
    <property type="component" value="Unassembled WGS sequence"/>
</dbReference>
<organism evidence="2 3">
    <name type="scientific">Streptosporangium jomthongense</name>
    <dbReference type="NCBI Taxonomy" id="1193683"/>
    <lineage>
        <taxon>Bacteria</taxon>
        <taxon>Bacillati</taxon>
        <taxon>Actinomycetota</taxon>
        <taxon>Actinomycetes</taxon>
        <taxon>Streptosporangiales</taxon>
        <taxon>Streptosporangiaceae</taxon>
        <taxon>Streptosporangium</taxon>
    </lineage>
</organism>
<dbReference type="RefSeq" id="WP_386196679.1">
    <property type="nucleotide sequence ID" value="NZ_JBHSBC010000056.1"/>
</dbReference>
<sequence length="113" mass="12230">MPVPLPQGETVVILRPGARTRDSAGNYLPGADREIPVPGCAAWPTGSTEQVQAQDQTKELFTVLTPHGTDVRATDRVRLYGRVFAVQGEPQPWKSPLTGTAPGVEVRLERTRG</sequence>
<evidence type="ECO:0000313" key="2">
    <source>
        <dbReference type="EMBL" id="MFC3986439.1"/>
    </source>
</evidence>
<evidence type="ECO:0008006" key="4">
    <source>
        <dbReference type="Google" id="ProtNLM"/>
    </source>
</evidence>
<keyword evidence="3" id="KW-1185">Reference proteome</keyword>
<feature type="region of interest" description="Disordered" evidence="1">
    <location>
        <begin position="94"/>
        <end position="113"/>
    </location>
</feature>
<proteinExistence type="predicted"/>